<dbReference type="Proteomes" id="UP000693738">
    <property type="component" value="Unassembled WGS sequence"/>
</dbReference>
<feature type="region of interest" description="Disordered" evidence="1">
    <location>
        <begin position="71"/>
        <end position="123"/>
    </location>
</feature>
<protein>
    <submittedName>
        <fullName evidence="2">Uncharacterized protein</fullName>
    </submittedName>
</protein>
<name>A0A8J2IIU2_FUSEQ</name>
<dbReference type="AlphaFoldDB" id="A0A8J2IIU2"/>
<proteinExistence type="predicted"/>
<feature type="region of interest" description="Disordered" evidence="1">
    <location>
        <begin position="1"/>
        <end position="58"/>
    </location>
</feature>
<gene>
    <name evidence="2" type="ORF">FEQUK3_LOCUS1155</name>
</gene>
<evidence type="ECO:0000256" key="1">
    <source>
        <dbReference type="SAM" id="MobiDB-lite"/>
    </source>
</evidence>
<comment type="caution">
    <text evidence="2">The sequence shown here is derived from an EMBL/GenBank/DDBJ whole genome shotgun (WGS) entry which is preliminary data.</text>
</comment>
<reference evidence="2" key="1">
    <citation type="submission" date="2021-05" db="EMBL/GenBank/DDBJ databases">
        <authorList>
            <person name="Khan N."/>
        </authorList>
    </citation>
    <scope>NUCLEOTIDE SEQUENCE</scope>
</reference>
<feature type="compositionally biased region" description="Basic residues" evidence="1">
    <location>
        <begin position="86"/>
        <end position="95"/>
    </location>
</feature>
<feature type="non-terminal residue" evidence="2">
    <location>
        <position position="1"/>
    </location>
</feature>
<feature type="compositionally biased region" description="Polar residues" evidence="1">
    <location>
        <begin position="1"/>
        <end position="11"/>
    </location>
</feature>
<organism evidence="2 3">
    <name type="scientific">Fusarium equiseti</name>
    <name type="common">Fusarium scirpi</name>
    <dbReference type="NCBI Taxonomy" id="61235"/>
    <lineage>
        <taxon>Eukaryota</taxon>
        <taxon>Fungi</taxon>
        <taxon>Dikarya</taxon>
        <taxon>Ascomycota</taxon>
        <taxon>Pezizomycotina</taxon>
        <taxon>Sordariomycetes</taxon>
        <taxon>Hypocreomycetidae</taxon>
        <taxon>Hypocreales</taxon>
        <taxon>Nectriaceae</taxon>
        <taxon>Fusarium</taxon>
        <taxon>Fusarium incarnatum-equiseti species complex</taxon>
    </lineage>
</organism>
<evidence type="ECO:0000313" key="3">
    <source>
        <dbReference type="Proteomes" id="UP000693738"/>
    </source>
</evidence>
<accession>A0A8J2IIU2</accession>
<sequence>RELLSGTQKVSDPSRGMEGLGKDKGRPKGRARAPTVAVTGSGGGRRRSAPVAASGGEPIAVYSTKVAYSSAMQQGKYDGESEGRRERKKKKKKRGPGQQGEAKSKDNQAEAGTKPGAGSRVAQSLTTALVERFAVQPAGNTVGSALEE</sequence>
<dbReference type="EMBL" id="CAJSTJ010000055">
    <property type="protein sequence ID" value="CAG7555406.1"/>
    <property type="molecule type" value="Genomic_DNA"/>
</dbReference>
<evidence type="ECO:0000313" key="2">
    <source>
        <dbReference type="EMBL" id="CAG7555406.1"/>
    </source>
</evidence>